<name>A0A261EZK0_9BIFI</name>
<keyword evidence="2" id="KW-1185">Reference proteome</keyword>
<sequence length="231" mass="27173">MEKPANNTAQHRKPIHERDVFHLWMLADRHYAGRWEMPIVKASRAEPTGLVPFTLAMRRDCTAFDCHVHFHEDDYRFERLWRNPQRYVRRLKQFKGVIMPEYSTCIDFPKPLKMWNSYRNHLLAAWLQEQGIDVIPCARYQPGCPWLLGGIPRRSTIAICGRGLMKDPAERRRFLRDVRATVDRLEPTFIVYYGSLPQTAMAYPISLGIPVRAYPPCSRGVLDWRNGYGQW</sequence>
<dbReference type="RefSeq" id="WP_211280477.1">
    <property type="nucleotide sequence ID" value="NZ_MWWR01000004.1"/>
</dbReference>
<dbReference type="EMBL" id="MWWR01000004">
    <property type="protein sequence ID" value="OZG52258.1"/>
    <property type="molecule type" value="Genomic_DNA"/>
</dbReference>
<evidence type="ECO:0000313" key="2">
    <source>
        <dbReference type="Proteomes" id="UP000216725"/>
    </source>
</evidence>
<dbReference type="Proteomes" id="UP000216725">
    <property type="component" value="Unassembled WGS sequence"/>
</dbReference>
<organism evidence="1 2">
    <name type="scientific">Pseudoscardovia radai</name>
    <dbReference type="NCBI Taxonomy" id="987066"/>
    <lineage>
        <taxon>Bacteria</taxon>
        <taxon>Bacillati</taxon>
        <taxon>Actinomycetota</taxon>
        <taxon>Actinomycetes</taxon>
        <taxon>Bifidobacteriales</taxon>
        <taxon>Bifidobacteriaceae</taxon>
        <taxon>Pseudoscardovia</taxon>
    </lineage>
</organism>
<comment type="caution">
    <text evidence="1">The sequence shown here is derived from an EMBL/GenBank/DDBJ whole genome shotgun (WGS) entry which is preliminary data.</text>
</comment>
<proteinExistence type="predicted"/>
<gene>
    <name evidence="1" type="ORF">PSRA_0447</name>
</gene>
<dbReference type="Pfam" id="PF14386">
    <property type="entry name" value="DUF4417"/>
    <property type="match status" value="1"/>
</dbReference>
<protein>
    <submittedName>
        <fullName evidence="1">Protein 1 protein</fullName>
    </submittedName>
</protein>
<accession>A0A261EZK0</accession>
<dbReference type="InterPro" id="IPR025530">
    <property type="entry name" value="DUF4417"/>
</dbReference>
<reference evidence="1 2" key="1">
    <citation type="journal article" date="2017" name="BMC Genomics">
        <title>Comparative genomic and phylogenomic analyses of the Bifidobacteriaceae family.</title>
        <authorList>
            <person name="Lugli G.A."/>
            <person name="Milani C."/>
            <person name="Turroni F."/>
            <person name="Duranti S."/>
            <person name="Mancabelli L."/>
            <person name="Mangifesta M."/>
            <person name="Ferrario C."/>
            <person name="Modesto M."/>
            <person name="Mattarelli P."/>
            <person name="Jiri K."/>
            <person name="van Sinderen D."/>
            <person name="Ventura M."/>
        </authorList>
    </citation>
    <scope>NUCLEOTIDE SEQUENCE [LARGE SCALE GENOMIC DNA]</scope>
    <source>
        <strain evidence="1 2">DSM 24742</strain>
    </source>
</reference>
<dbReference type="AlphaFoldDB" id="A0A261EZK0"/>
<evidence type="ECO:0000313" key="1">
    <source>
        <dbReference type="EMBL" id="OZG52258.1"/>
    </source>
</evidence>